<proteinExistence type="predicted"/>
<sequence>MSNIKGITIEIDGKTTGLEKSLASVNKESAKANAELSKINNGLKFNPGNSDLVAQKQQVLAKQIEVTSEKLNALKNADSQVKQSLANGEIGEDKYRAFQRELVETESKLRKYKTEMASVGQEQKNWQQSSNQLQTLLKATKTSLDDYSNVLGTKLVNSIKNGSASSADLDKAIKLIGKASGITEHDIDKLKKTLDTVDDGNSLDNVASEMDKLKNKTSESNKELEKISKATSGTALMQAASAAKQAGDAVIGFAKQSQDAFRQMDEGLDIYTTKTGQSSDAIKASYERILSSIPVDSPAIVGAALGEVNTQLDFTGERLEAASLSAIKFANINGTDVSNSIISAKQALEAYGLSNEQFESVLDSVTGTAQRTGVSVDALFQSAVAGAPQIKSLGLSFGEGVELMGQFNKLGIDGSNALGLLSKASVVYAKQGISLKDGLAQTIDKIKNAKSETEALATASATFGTKGAAKMVDAIKRGAFSFSQLTKAAQDSQGSVSATFDATLDDIDQQQIAMQQFQAVMAEVGGTIASAVAPLIKDIVPVIKDVVQWFRDLPAPVQQGILVVGGLLAGLSALAPVITAIATVFGVFGASIGAALLPIGAIVAAIAAVIAIIANWDAICQVLSATWDALVATGSAVWSSLVEVISGFVQGASDALGGIGGFISGVWNEISTTTSNIWNGITSTISNTINGAKDAVGSAIEAIKGFLKFEWKWPKIPLPHFTFSGSLNPLDWGDASKRPNVGVEWYAKGGILNAPTVFGMNGNNLMVGGEAGSEAVLPLNAETLGGIGRGIAATMNTGRTDEILFQILDGILALLDKDTSLYMDGQNIARLVSPYLNSINTMNTTRNQRIKGGKI</sequence>
<feature type="transmembrane region" description="Helical" evidence="3">
    <location>
        <begin position="595"/>
        <end position="616"/>
    </location>
</feature>
<feature type="transmembrane region" description="Helical" evidence="3">
    <location>
        <begin position="561"/>
        <end position="588"/>
    </location>
</feature>
<evidence type="ECO:0000313" key="5">
    <source>
        <dbReference type="EMBL" id="DAD78425.1"/>
    </source>
</evidence>
<dbReference type="Gene3D" id="1.20.120.20">
    <property type="entry name" value="Apolipoprotein"/>
    <property type="match status" value="1"/>
</dbReference>
<keyword evidence="3" id="KW-0812">Transmembrane</keyword>
<name>A0A8S5M7W2_9CAUD</name>
<evidence type="ECO:0000256" key="3">
    <source>
        <dbReference type="SAM" id="Phobius"/>
    </source>
</evidence>
<keyword evidence="3" id="KW-1133">Transmembrane helix</keyword>
<keyword evidence="1" id="KW-1188">Viral release from host cell</keyword>
<feature type="coiled-coil region" evidence="2">
    <location>
        <begin position="203"/>
        <end position="230"/>
    </location>
</feature>
<dbReference type="EMBL" id="BK014843">
    <property type="protein sequence ID" value="DAD78425.1"/>
    <property type="molecule type" value="Genomic_DNA"/>
</dbReference>
<organism evidence="5">
    <name type="scientific">Siphoviridae sp. ctg5k4</name>
    <dbReference type="NCBI Taxonomy" id="2826418"/>
    <lineage>
        <taxon>Viruses</taxon>
        <taxon>Duplodnaviria</taxon>
        <taxon>Heunggongvirae</taxon>
        <taxon>Uroviricota</taxon>
        <taxon>Caudoviricetes</taxon>
    </lineage>
</organism>
<evidence type="ECO:0000256" key="2">
    <source>
        <dbReference type="SAM" id="Coils"/>
    </source>
</evidence>
<protein>
    <submittedName>
        <fullName evidence="5">Minor tail protein</fullName>
    </submittedName>
</protein>
<accession>A0A8S5M7W2</accession>
<reference evidence="5" key="1">
    <citation type="journal article" date="2021" name="Proc. Natl. Acad. Sci. U.S.A.">
        <title>A Catalog of Tens of Thousands of Viruses from Human Metagenomes Reveals Hidden Associations with Chronic Diseases.</title>
        <authorList>
            <person name="Tisza M.J."/>
            <person name="Buck C.B."/>
        </authorList>
    </citation>
    <scope>NUCLEOTIDE SEQUENCE</scope>
    <source>
        <strain evidence="5">Ctg5k4</strain>
    </source>
</reference>
<feature type="coiled-coil region" evidence="2">
    <location>
        <begin position="95"/>
        <end position="122"/>
    </location>
</feature>
<evidence type="ECO:0000256" key="1">
    <source>
        <dbReference type="ARBA" id="ARBA00022465"/>
    </source>
</evidence>
<evidence type="ECO:0000259" key="4">
    <source>
        <dbReference type="Pfam" id="PF10145"/>
    </source>
</evidence>
<feature type="domain" description="Phage tail tape measure protein" evidence="4">
    <location>
        <begin position="312"/>
        <end position="417"/>
    </location>
</feature>
<dbReference type="Pfam" id="PF10145">
    <property type="entry name" value="PhageMin_Tail"/>
    <property type="match status" value="1"/>
</dbReference>
<keyword evidence="1" id="KW-1245">Viral tail assembly</keyword>
<dbReference type="InterPro" id="IPR010090">
    <property type="entry name" value="Phage_tape_meas"/>
</dbReference>
<keyword evidence="3" id="KW-0472">Membrane</keyword>
<keyword evidence="2" id="KW-0175">Coiled coil</keyword>